<keyword evidence="4" id="KW-0539">Nucleus</keyword>
<dbReference type="OrthoDB" id="440676at2759"/>
<dbReference type="InterPro" id="IPR022043">
    <property type="entry name" value="CAF1A_DD"/>
</dbReference>
<evidence type="ECO:0000256" key="2">
    <source>
        <dbReference type="ARBA" id="ARBA00022763"/>
    </source>
</evidence>
<reference evidence="8" key="1">
    <citation type="journal article" date="2017" name="Nat. Ecol. Evol.">
        <title>Genome expansion and lineage-specific genetic innovations in the forest pathogenic fungi Armillaria.</title>
        <authorList>
            <person name="Sipos G."/>
            <person name="Prasanna A.N."/>
            <person name="Walter M.C."/>
            <person name="O'Connor E."/>
            <person name="Balint B."/>
            <person name="Krizsan K."/>
            <person name="Kiss B."/>
            <person name="Hess J."/>
            <person name="Varga T."/>
            <person name="Slot J."/>
            <person name="Riley R."/>
            <person name="Boka B."/>
            <person name="Rigling D."/>
            <person name="Barry K."/>
            <person name="Lee J."/>
            <person name="Mihaltcheva S."/>
            <person name="LaButti K."/>
            <person name="Lipzen A."/>
            <person name="Waldron R."/>
            <person name="Moloney N.M."/>
            <person name="Sperisen C."/>
            <person name="Kredics L."/>
            <person name="Vagvoelgyi C."/>
            <person name="Patrignani A."/>
            <person name="Fitzpatrick D."/>
            <person name="Nagy I."/>
            <person name="Doyle S."/>
            <person name="Anderson J.B."/>
            <person name="Grigoriev I.V."/>
            <person name="Gueldener U."/>
            <person name="Muensterkoetter M."/>
            <person name="Nagy L.G."/>
        </authorList>
    </citation>
    <scope>NUCLEOTIDE SEQUENCE [LARGE SCALE GENOMIC DNA]</scope>
    <source>
        <strain evidence="8">C18/9</strain>
    </source>
</reference>
<dbReference type="Proteomes" id="UP000219338">
    <property type="component" value="Unassembled WGS sequence"/>
</dbReference>
<comment type="subcellular location">
    <subcellularLocation>
        <location evidence="1">Nucleus</location>
    </subcellularLocation>
</comment>
<evidence type="ECO:0000256" key="1">
    <source>
        <dbReference type="ARBA" id="ARBA00004123"/>
    </source>
</evidence>
<feature type="region of interest" description="Disordered" evidence="5">
    <location>
        <begin position="505"/>
        <end position="578"/>
    </location>
</feature>
<evidence type="ECO:0000313" key="8">
    <source>
        <dbReference type="Proteomes" id="UP000219338"/>
    </source>
</evidence>
<feature type="region of interest" description="Disordered" evidence="5">
    <location>
        <begin position="219"/>
        <end position="324"/>
    </location>
</feature>
<dbReference type="GO" id="GO:0005634">
    <property type="term" value="C:nucleus"/>
    <property type="evidence" value="ECO:0007669"/>
    <property type="project" value="UniProtKB-SubCell"/>
</dbReference>
<keyword evidence="2" id="KW-0227">DNA damage</keyword>
<keyword evidence="8" id="KW-1185">Reference proteome</keyword>
<gene>
    <name evidence="7" type="ORF">ARMOST_03550</name>
</gene>
<dbReference type="STRING" id="47428.A0A284QUS9"/>
<organism evidence="7 8">
    <name type="scientific">Armillaria ostoyae</name>
    <name type="common">Armillaria root rot fungus</name>
    <dbReference type="NCBI Taxonomy" id="47428"/>
    <lineage>
        <taxon>Eukaryota</taxon>
        <taxon>Fungi</taxon>
        <taxon>Dikarya</taxon>
        <taxon>Basidiomycota</taxon>
        <taxon>Agaricomycotina</taxon>
        <taxon>Agaricomycetes</taxon>
        <taxon>Agaricomycetidae</taxon>
        <taxon>Agaricales</taxon>
        <taxon>Marasmiineae</taxon>
        <taxon>Physalacriaceae</taxon>
        <taxon>Armillaria</taxon>
    </lineage>
</organism>
<evidence type="ECO:0000256" key="3">
    <source>
        <dbReference type="ARBA" id="ARBA00023204"/>
    </source>
</evidence>
<name>A0A284QUS9_ARMOS</name>
<dbReference type="PANTHER" id="PTHR15272:SF0">
    <property type="entry name" value="CHROMATIN ASSEMBLY FACTOR 1 SUBUNIT A"/>
    <property type="match status" value="1"/>
</dbReference>
<feature type="domain" description="Chromatin assembly factor 1 subunit A dimerization" evidence="6">
    <location>
        <begin position="461"/>
        <end position="533"/>
    </location>
</feature>
<dbReference type="Pfam" id="PF12253">
    <property type="entry name" value="CAF1A_dimeriz"/>
    <property type="match status" value="1"/>
</dbReference>
<dbReference type="GO" id="GO:0006334">
    <property type="term" value="P:nucleosome assembly"/>
    <property type="evidence" value="ECO:0007669"/>
    <property type="project" value="TreeGrafter"/>
</dbReference>
<evidence type="ECO:0000259" key="6">
    <source>
        <dbReference type="Pfam" id="PF12253"/>
    </source>
</evidence>
<feature type="compositionally biased region" description="Acidic residues" evidence="5">
    <location>
        <begin position="505"/>
        <end position="547"/>
    </location>
</feature>
<evidence type="ECO:0000256" key="4">
    <source>
        <dbReference type="ARBA" id="ARBA00023242"/>
    </source>
</evidence>
<dbReference type="AlphaFoldDB" id="A0A284QUS9"/>
<dbReference type="PANTHER" id="PTHR15272">
    <property type="entry name" value="CHROMATIN ASSEMBLY FACTOR 1 SUBUNIT A CAF-1 SUBUNIT A"/>
    <property type="match status" value="1"/>
</dbReference>
<feature type="compositionally biased region" description="Basic and acidic residues" evidence="5">
    <location>
        <begin position="568"/>
        <end position="577"/>
    </location>
</feature>
<sequence>MATPNIIIVNPEAQKTEKPLTVEIRNNRVVFKQKFASLEKQSETLQEIVKFRELLESRISSGGRPLITIPDDYKPVVAKLAFESDKSLQVLAKHVKQELLPVQDDDDRDVSALLPVTAVEAVIKSTMNRNNYGLDALPGVKLPSSSCVWRWETKEQYKDWLPKAVREKTEARIAERVEAKKALKALFEALPQQERDSMLGYKGVTTAVSPTRDALQAFPTNASQEDAVHLCSQPEQDRELSKEPLDNQSGGSSSKRKKAVDPARAAKEKEKSEKKAAKAEKEKKEKEAQNKSRSLMATFFSKPKAPAPAPTSSKPETQVASSSTTISDFDRVFKPFVLKKDAELAPWNRFLQKRCPRGSQDDVIVIDDDEEIPTLSTCQKPSEVQVEKLTPQERLQNALSSITGLAPSLTRRRTSTPFKAYSSISVRDLVTQLSEAEVTGDTGLVRDLLTKLSDRAVVPAKVFIFADDARPGYFGTWTRSSKTIGPRTPFHRDTLEFDYAYDSGEEWEEEPPGEADDVVDDEDDEGEAEDADSDMDDWLVDDDDEEPGTPLEDREVSFLPDVPRVSKRKPEATENRPPKKRKMVVPLVPYAKGPYWEDAIGECPYDAFKPYRIRLFNDTPFPIDPFTFCSTPQRTPSTSTAAFRHDDCGFAVPSVPVRPSKAQESSNMVVQPLAIVPKDSVPKKPAPPPKTVFPEAHLPLLLSKINTLQTANLTFLVEAIYQDLRAHKVKKNAIEAKVREVGEKSKDTKFWKVKPGFEQENAAMQA</sequence>
<dbReference type="OMA" id="KGPCWES"/>
<proteinExistence type="predicted"/>
<accession>A0A284QUS9</accession>
<keyword evidence="3" id="KW-0234">DNA repair</keyword>
<dbReference type="GO" id="GO:0033186">
    <property type="term" value="C:CAF-1 complex"/>
    <property type="evidence" value="ECO:0007669"/>
    <property type="project" value="TreeGrafter"/>
</dbReference>
<dbReference type="GO" id="GO:0006281">
    <property type="term" value="P:DNA repair"/>
    <property type="evidence" value="ECO:0007669"/>
    <property type="project" value="UniProtKB-KW"/>
</dbReference>
<feature type="compositionally biased region" description="Basic and acidic residues" evidence="5">
    <location>
        <begin position="235"/>
        <end position="245"/>
    </location>
</feature>
<dbReference type="EMBL" id="FUEG01000002">
    <property type="protein sequence ID" value="SJL00238.1"/>
    <property type="molecule type" value="Genomic_DNA"/>
</dbReference>
<evidence type="ECO:0000313" key="7">
    <source>
        <dbReference type="EMBL" id="SJL00238.1"/>
    </source>
</evidence>
<evidence type="ECO:0000256" key="5">
    <source>
        <dbReference type="SAM" id="MobiDB-lite"/>
    </source>
</evidence>
<protein>
    <recommendedName>
        <fullName evidence="6">Chromatin assembly factor 1 subunit A dimerization domain-containing protein</fullName>
    </recommendedName>
</protein>
<feature type="compositionally biased region" description="Basic and acidic residues" evidence="5">
    <location>
        <begin position="259"/>
        <end position="290"/>
    </location>
</feature>
<feature type="compositionally biased region" description="Low complexity" evidence="5">
    <location>
        <begin position="297"/>
        <end position="315"/>
    </location>
</feature>